<comment type="subcellular location">
    <subcellularLocation>
        <location evidence="1">Cell membrane</location>
        <topology evidence="1">Multi-pass membrane protein</topology>
    </subcellularLocation>
</comment>
<reference evidence="7 10" key="2">
    <citation type="submission" date="2016-10" db="EMBL/GenBank/DDBJ databases">
        <title>Hydorgenophaga sp. LPB0072 isolated from gastropod.</title>
        <authorList>
            <person name="Kim E."/>
            <person name="Yi H."/>
        </authorList>
    </citation>
    <scope>NUCLEOTIDE SEQUENCE [LARGE SCALE GENOMIC DNA]</scope>
    <source>
        <strain evidence="7 10">LPB0072</strain>
    </source>
</reference>
<evidence type="ECO:0000256" key="5">
    <source>
        <dbReference type="ARBA" id="ARBA00023136"/>
    </source>
</evidence>
<dbReference type="GO" id="GO:0033228">
    <property type="term" value="P:cysteine export across plasma membrane"/>
    <property type="evidence" value="ECO:0007669"/>
    <property type="project" value="TreeGrafter"/>
</dbReference>
<feature type="transmembrane region" description="Helical" evidence="6">
    <location>
        <begin position="180"/>
        <end position="197"/>
    </location>
</feature>
<dbReference type="PANTHER" id="PTHR30086:SF20">
    <property type="entry name" value="ARGININE EXPORTER PROTEIN ARGO-RELATED"/>
    <property type="match status" value="1"/>
</dbReference>
<feature type="transmembrane region" description="Helical" evidence="6">
    <location>
        <begin position="41"/>
        <end position="61"/>
    </location>
</feature>
<dbReference type="Pfam" id="PF01810">
    <property type="entry name" value="LysE"/>
    <property type="match status" value="1"/>
</dbReference>
<dbReference type="AlphaFoldDB" id="A0A167IZK1"/>
<evidence type="ECO:0000313" key="10">
    <source>
        <dbReference type="Proteomes" id="UP000185680"/>
    </source>
</evidence>
<dbReference type="InterPro" id="IPR001123">
    <property type="entry name" value="LeuE-type"/>
</dbReference>
<evidence type="ECO:0000313" key="8">
    <source>
        <dbReference type="EMBL" id="OAD43867.1"/>
    </source>
</evidence>
<gene>
    <name evidence="7" type="ORF">LPB072_02590</name>
    <name evidence="8" type="ORF">LPB72_02315</name>
</gene>
<dbReference type="Proteomes" id="UP000185657">
    <property type="component" value="Unassembled WGS sequence"/>
</dbReference>
<organism evidence="7 10">
    <name type="scientific">Hydrogenophaga crassostreae</name>
    <dbReference type="NCBI Taxonomy" id="1763535"/>
    <lineage>
        <taxon>Bacteria</taxon>
        <taxon>Pseudomonadati</taxon>
        <taxon>Pseudomonadota</taxon>
        <taxon>Betaproteobacteria</taxon>
        <taxon>Burkholderiales</taxon>
        <taxon>Comamonadaceae</taxon>
        <taxon>Hydrogenophaga</taxon>
    </lineage>
</organism>
<proteinExistence type="predicted"/>
<dbReference type="RefSeq" id="WP_066085134.1">
    <property type="nucleotide sequence ID" value="NZ_CP017476.1"/>
</dbReference>
<dbReference type="PANTHER" id="PTHR30086">
    <property type="entry name" value="ARGININE EXPORTER PROTEIN ARGO"/>
    <property type="match status" value="1"/>
</dbReference>
<keyword evidence="2" id="KW-1003">Cell membrane</keyword>
<name>A0A167IZK1_9BURK</name>
<feature type="transmembrane region" description="Helical" evidence="6">
    <location>
        <begin position="68"/>
        <end position="88"/>
    </location>
</feature>
<dbReference type="STRING" id="1763535.LPB072_02590"/>
<keyword evidence="3 6" id="KW-0812">Transmembrane</keyword>
<evidence type="ECO:0000256" key="2">
    <source>
        <dbReference type="ARBA" id="ARBA00022475"/>
    </source>
</evidence>
<evidence type="ECO:0000256" key="3">
    <source>
        <dbReference type="ARBA" id="ARBA00022692"/>
    </source>
</evidence>
<dbReference type="EMBL" id="CP017476">
    <property type="protein sequence ID" value="AOW11920.1"/>
    <property type="molecule type" value="Genomic_DNA"/>
</dbReference>
<accession>A0A167IZK1</accession>
<evidence type="ECO:0000313" key="7">
    <source>
        <dbReference type="EMBL" id="AOW11920.1"/>
    </source>
</evidence>
<dbReference type="GO" id="GO:0015171">
    <property type="term" value="F:amino acid transmembrane transporter activity"/>
    <property type="evidence" value="ECO:0007669"/>
    <property type="project" value="TreeGrafter"/>
</dbReference>
<evidence type="ECO:0000313" key="9">
    <source>
        <dbReference type="Proteomes" id="UP000185657"/>
    </source>
</evidence>
<dbReference type="GO" id="GO:0005886">
    <property type="term" value="C:plasma membrane"/>
    <property type="evidence" value="ECO:0007669"/>
    <property type="project" value="UniProtKB-SubCell"/>
</dbReference>
<keyword evidence="5 6" id="KW-0472">Membrane</keyword>
<dbReference type="Proteomes" id="UP000185680">
    <property type="component" value="Chromosome"/>
</dbReference>
<keyword evidence="4 6" id="KW-1133">Transmembrane helix</keyword>
<dbReference type="OrthoDB" id="9812084at2"/>
<reference evidence="8 9" key="1">
    <citation type="submission" date="2016-02" db="EMBL/GenBank/DDBJ databases">
        <title>Draft genome sequence of Hydrogenophaga sp. LPB0072.</title>
        <authorList>
            <person name="Shin S.-K."/>
            <person name="Yi H."/>
        </authorList>
    </citation>
    <scope>NUCLEOTIDE SEQUENCE [LARGE SCALE GENOMIC DNA]</scope>
    <source>
        <strain evidence="8 9">LPB0072</strain>
    </source>
</reference>
<evidence type="ECO:0000256" key="6">
    <source>
        <dbReference type="SAM" id="Phobius"/>
    </source>
</evidence>
<keyword evidence="9" id="KW-1185">Reference proteome</keyword>
<evidence type="ECO:0000256" key="4">
    <source>
        <dbReference type="ARBA" id="ARBA00022989"/>
    </source>
</evidence>
<dbReference type="EMBL" id="LVWD01000002">
    <property type="protein sequence ID" value="OAD43867.1"/>
    <property type="molecule type" value="Genomic_DNA"/>
</dbReference>
<evidence type="ECO:0000256" key="1">
    <source>
        <dbReference type="ARBA" id="ARBA00004651"/>
    </source>
</evidence>
<feature type="transmembrane region" description="Helical" evidence="6">
    <location>
        <begin position="143"/>
        <end position="168"/>
    </location>
</feature>
<dbReference type="KEGG" id="hyl:LPB072_02590"/>
<protein>
    <submittedName>
        <fullName evidence="7">Lysine transporter LysE</fullName>
    </submittedName>
</protein>
<sequence>MNSATLLAASLFAVVSSITPGPNNMMILASGVNFGFSRSLRHLFGITLGFGLMILLVGLGLHTLLERFPLIYSAMRWGGAAYLLWLAWKLANAGPPSVNAPTAAQPMGFFAAAAFQWINPKAWVMAVTAISTFLPSQAQPLQILALAALFVALNLPCVATWGAFGSAMRRILQDPRRLRVFNITMALALVGSLIPMLA</sequence>